<feature type="compositionally biased region" description="Polar residues" evidence="1">
    <location>
        <begin position="77"/>
        <end position="87"/>
    </location>
</feature>
<dbReference type="Pfam" id="PF03004">
    <property type="entry name" value="Transposase_24"/>
    <property type="match status" value="1"/>
</dbReference>
<evidence type="ECO:0000313" key="2">
    <source>
        <dbReference type="EMBL" id="AAF79375.1"/>
    </source>
</evidence>
<evidence type="ECO:0000256" key="1">
    <source>
        <dbReference type="SAM" id="MobiDB-lite"/>
    </source>
</evidence>
<name>Q9LQF7_ARATH</name>
<feature type="region of interest" description="Disordered" evidence="1">
    <location>
        <begin position="1"/>
        <end position="125"/>
    </location>
</feature>
<dbReference type="InterPro" id="IPR004252">
    <property type="entry name" value="Probable_transposase_24"/>
</dbReference>
<feature type="compositionally biased region" description="Polar residues" evidence="1">
    <location>
        <begin position="111"/>
        <end position="124"/>
    </location>
</feature>
<feature type="region of interest" description="Disordered" evidence="1">
    <location>
        <begin position="505"/>
        <end position="528"/>
    </location>
</feature>
<reference evidence="2" key="1">
    <citation type="submission" date="1999-10" db="EMBL/GenBank/DDBJ databases">
        <authorList>
            <person name="Ecker J.R."/>
        </authorList>
    </citation>
    <scope>NUCLEOTIDE SEQUENCE</scope>
</reference>
<sequence>MPNAGRGGSRKSKTTPNVTQRAGGSTPAGRPSSLPQQYDFTPAAATVQVSASIPPQGAGAGASSSAPHYRNYPPPQQLFQHSTNQPQRVDPLPPQETAQQDPPLSPDPETASHSHPSSQGNNFQEGIPAVLPELQEDSVVALNDILSVPGREAWCCVLSPIPRPKTECSVLNSCYVVLYYTNDDALIVNDAILLRQYYCGTWFIVVCDLYFFWENNFVHFCNMFTSFFVACVWRFTRDRGSRLVRKITRIFLQKFDAPFYNWSCVPVDKRERLFLEFAKTHHWDPLITGTVQYYFNEIVKRRLKDMVSTARTTREQPPWIGETLWGTMCAYWDTEAAQKRSRTYSKARLSDRNGIGPHVHYSGPKSFQEIQDELEEKLGRPVHLGEVFIETHTKSDGSFVDQKSEKIAQAYQQNVRDRLSALEASASAVSDGSSRPPELTLDDYTAIFLESTEKDSRGNPYGLGCLKDTLGSANRNHSGSSSSFQALEERLQEAQRKIEEQAAYNEKRDAEIAAREAESSRVTAEQKDKLEQLSLVEKYLRQTDPQFLDFMASHSTTTTERIPSPPPNDP</sequence>
<feature type="compositionally biased region" description="Low complexity" evidence="1">
    <location>
        <begin position="50"/>
        <end position="67"/>
    </location>
</feature>
<reference evidence="2" key="3">
    <citation type="submission" date="2000-06" db="EMBL/GenBank/DDBJ databases">
        <authorList>
            <person name="Cheuk R."/>
            <person name="Shinn P."/>
            <person name="Brooks S."/>
            <person name="Buehler E."/>
            <person name="Chao Q."/>
            <person name="Johnson-Hopson C."/>
            <person name="Khan S."/>
            <person name="Kim C."/>
            <person name="Altafi H."/>
            <person name="Bei B."/>
            <person name="Chin C."/>
            <person name="Chiou J."/>
            <person name="Choi E."/>
            <person name="Conn L."/>
            <person name="Conway A."/>
            <person name="Gonzalez A."/>
            <person name="Hansen N."/>
            <person name="Howing B."/>
            <person name="Koo T."/>
            <person name="Lam B."/>
            <person name="Lee J."/>
            <person name="Lenz C."/>
            <person name="Li J."/>
            <person name="Liu A."/>
            <person name="Liu J."/>
            <person name="Liu S."/>
            <person name="Mukharsky N."/>
            <person name="Nguyen M."/>
            <person name="Palm C."/>
            <person name="Pham P."/>
            <person name="Sakano H."/>
            <person name="Schwartz J."/>
            <person name="Southwick A."/>
            <person name="Thaveri A."/>
            <person name="Toriumi M."/>
            <person name="Vaysberg M."/>
            <person name="Yu G."/>
            <person name="Davis R."/>
            <person name="Federspiel N."/>
            <person name="Theologis A."/>
            <person name="Ecker J."/>
        </authorList>
    </citation>
    <scope>NUCLEOTIDE SEQUENCE</scope>
</reference>
<accession>Q9LQF7</accession>
<feature type="compositionally biased region" description="Polar residues" evidence="1">
    <location>
        <begin position="14"/>
        <end position="23"/>
    </location>
</feature>
<dbReference type="AlphaFoldDB" id="Q9LQF7"/>
<protein>
    <submittedName>
        <fullName evidence="2">F15O4.28</fullName>
    </submittedName>
</protein>
<reference key="2">
    <citation type="journal article" date="2000" name="Nature">
        <title>Sequence and analysis of chromosome 1 of the plant Arabidopsis thaliana.</title>
        <authorList>
            <person name="Theologis A."/>
            <person name="Ecker J.R."/>
            <person name="Palm C.J."/>
            <person name="Federspiel N.A."/>
            <person name="Kaul S."/>
            <person name="White O."/>
            <person name="Alonso J."/>
            <person name="Altafi H."/>
            <person name="Araujo R."/>
            <person name="Bowman C.L."/>
            <person name="Brooks S.Y."/>
            <person name="Buehler E."/>
            <person name="Chan A."/>
            <person name="Chao Q."/>
            <person name="Chen H."/>
            <person name="Cheuk R.F."/>
            <person name="Chin C.W."/>
            <person name="Chung M.K."/>
            <person name="Conn L."/>
            <person name="Conway A.B."/>
            <person name="Conway A.R."/>
            <person name="Creasy T.H."/>
            <person name="Dewar K."/>
            <person name="Dunn P."/>
            <person name="Etgu P."/>
            <person name="Feldblyum T.V."/>
            <person name="Feng J."/>
            <person name="Fong B."/>
            <person name="Fujii C.Y."/>
            <person name="Gill J.E."/>
            <person name="Goldsmith A.D."/>
            <person name="Haas B."/>
            <person name="Hansen N.F."/>
            <person name="Hughes B."/>
            <person name="Huizar L."/>
            <person name="Hunter J.L."/>
            <person name="Jenkins J."/>
            <person name="Johnson-Hopson C."/>
            <person name="Khan S."/>
            <person name="Khaykin E."/>
            <person name="Kim C.J."/>
            <person name="Koo H.L."/>
            <person name="Kremenetskaia I."/>
            <person name="Kurtz D.B."/>
            <person name="Kwan A."/>
            <person name="Lam B."/>
            <person name="Langin-Hooper S."/>
            <person name="Lee A."/>
            <person name="Lee J.M."/>
            <person name="Lenz C.A."/>
            <person name="Li J.H."/>
            <person name="Li Y."/>
            <person name="Lin X."/>
            <person name="Liu S.X."/>
            <person name="Liu Z.A."/>
            <person name="Luros J.S."/>
            <person name="Maiti R."/>
            <person name="Marziali A."/>
            <person name="Militscher J."/>
            <person name="Miranda M."/>
            <person name="Nguyen M."/>
            <person name="Nierman W.C."/>
            <person name="Osborne B.I."/>
            <person name="Pai G."/>
            <person name="Peterson J."/>
            <person name="Pham P.K."/>
            <person name="Rizzo M."/>
            <person name="Rooney T."/>
            <person name="Rowley D."/>
            <person name="Sakano H."/>
            <person name="Salzberg S.L."/>
            <person name="Schwartz J.R."/>
            <person name="Shinn P."/>
            <person name="Southwick A.M."/>
            <person name="Sun H."/>
            <person name="Tallon L.J."/>
            <person name="Tambunga G."/>
            <person name="Toriumi M.J."/>
            <person name="Town C.D."/>
            <person name="Utterback T."/>
            <person name="Van Aken S."/>
            <person name="Vaysberg M."/>
            <person name="Vysotskaia V.S."/>
            <person name="Walker M."/>
            <person name="Wu D."/>
            <person name="Yu G."/>
            <person name="Fraser C.M."/>
            <person name="Venter J.C."/>
            <person name="Davis R.W."/>
        </authorList>
    </citation>
    <scope>NUCLEOTIDE SEQUENCE [LARGE SCALE GENOMIC DNA]</scope>
    <source>
        <strain>cv. Columbia</strain>
    </source>
</reference>
<feature type="region of interest" description="Disordered" evidence="1">
    <location>
        <begin position="547"/>
        <end position="570"/>
    </location>
</feature>
<organism evidence="2">
    <name type="scientific">Arabidopsis thaliana</name>
    <name type="common">Mouse-ear cress</name>
    <dbReference type="NCBI Taxonomy" id="3702"/>
    <lineage>
        <taxon>Eukaryota</taxon>
        <taxon>Viridiplantae</taxon>
        <taxon>Streptophyta</taxon>
        <taxon>Embryophyta</taxon>
        <taxon>Tracheophyta</taxon>
        <taxon>Spermatophyta</taxon>
        <taxon>Magnoliopsida</taxon>
        <taxon>eudicotyledons</taxon>
        <taxon>Gunneridae</taxon>
        <taxon>Pentapetalae</taxon>
        <taxon>rosids</taxon>
        <taxon>malvids</taxon>
        <taxon>Brassicales</taxon>
        <taxon>Brassicaceae</taxon>
        <taxon>Camelineae</taxon>
        <taxon>Arabidopsis</taxon>
    </lineage>
</organism>
<proteinExistence type="predicted"/>
<dbReference type="EMBL" id="AC007887">
    <property type="protein sequence ID" value="AAF79375.1"/>
    <property type="molecule type" value="Genomic_DNA"/>
</dbReference>